<evidence type="ECO:0000313" key="5">
    <source>
        <dbReference type="Proteomes" id="UP000314982"/>
    </source>
</evidence>
<dbReference type="AlphaFoldDB" id="A0A4W5QU99"/>
<evidence type="ECO:0000256" key="2">
    <source>
        <dbReference type="SAM" id="Phobius"/>
    </source>
</evidence>
<dbReference type="Proteomes" id="UP000314982">
    <property type="component" value="Unassembled WGS sequence"/>
</dbReference>
<evidence type="ECO:0000259" key="3">
    <source>
        <dbReference type="Pfam" id="PF02709"/>
    </source>
</evidence>
<dbReference type="PANTHER" id="PTHR12369">
    <property type="entry name" value="CHONDROITIN SYNTHASE"/>
    <property type="match status" value="1"/>
</dbReference>
<dbReference type="SUPFAM" id="SSF53448">
    <property type="entry name" value="Nucleotide-diphospho-sugar transferases"/>
    <property type="match status" value="1"/>
</dbReference>
<keyword evidence="2" id="KW-0472">Membrane</keyword>
<keyword evidence="1" id="KW-0808">Transferase</keyword>
<dbReference type="STRING" id="62062.ENSHHUP00000077440"/>
<keyword evidence="2" id="KW-1133">Transmembrane helix</keyword>
<evidence type="ECO:0000256" key="1">
    <source>
        <dbReference type="ARBA" id="ARBA00022679"/>
    </source>
</evidence>
<dbReference type="GO" id="GO:0008376">
    <property type="term" value="F:acetylgalactosaminyltransferase activity"/>
    <property type="evidence" value="ECO:0007669"/>
    <property type="project" value="TreeGrafter"/>
</dbReference>
<dbReference type="Pfam" id="PF02709">
    <property type="entry name" value="Glyco_transf_7C"/>
    <property type="match status" value="1"/>
</dbReference>
<dbReference type="InterPro" id="IPR027791">
    <property type="entry name" value="Galactosyl_T_C"/>
</dbReference>
<reference evidence="4" key="3">
    <citation type="submission" date="2025-09" db="UniProtKB">
        <authorList>
            <consortium name="Ensembl"/>
        </authorList>
    </citation>
    <scope>IDENTIFICATION</scope>
</reference>
<keyword evidence="2" id="KW-0812">Transmembrane</keyword>
<evidence type="ECO:0000313" key="4">
    <source>
        <dbReference type="Ensembl" id="ENSHHUP00000077440.1"/>
    </source>
</evidence>
<protein>
    <recommendedName>
        <fullName evidence="3">Galactosyltransferase C-terminal domain-containing protein</fullName>
    </recommendedName>
</protein>
<dbReference type="InterPro" id="IPR051227">
    <property type="entry name" value="CS_glycosyltransferase"/>
</dbReference>
<sequence>MAFAPIVMRLDCGATPWEPRGYWEVNGFGLLGIYKSDLDAAGGMNTHNFTDHWGGEDWELLDRCVCVCVCLFVCVGLFGACLCMFYCSCLL</sequence>
<dbReference type="PANTHER" id="PTHR12369:SF15">
    <property type="entry name" value="BETA-1,4-N-ACETYLGALACTOSAMINYLTRANSFERASE 3"/>
    <property type="match status" value="1"/>
</dbReference>
<feature type="transmembrane region" description="Helical" evidence="2">
    <location>
        <begin position="60"/>
        <end position="87"/>
    </location>
</feature>
<accession>A0A4W5QU99</accession>
<keyword evidence="5" id="KW-1185">Reference proteome</keyword>
<feature type="domain" description="Galactosyltransferase C-terminal" evidence="3">
    <location>
        <begin position="10"/>
        <end position="65"/>
    </location>
</feature>
<name>A0A4W5QU99_9TELE</name>
<proteinExistence type="predicted"/>
<reference evidence="4" key="2">
    <citation type="submission" date="2025-08" db="UniProtKB">
        <authorList>
            <consortium name="Ensembl"/>
        </authorList>
    </citation>
    <scope>IDENTIFICATION</scope>
</reference>
<dbReference type="InterPro" id="IPR029044">
    <property type="entry name" value="Nucleotide-diphossugar_trans"/>
</dbReference>
<dbReference type="Ensembl" id="ENSHHUT00000079953.1">
    <property type="protein sequence ID" value="ENSHHUP00000077440.1"/>
    <property type="gene ID" value="ENSHHUG00000045236.1"/>
</dbReference>
<organism evidence="4 5">
    <name type="scientific">Hucho hucho</name>
    <name type="common">huchen</name>
    <dbReference type="NCBI Taxonomy" id="62062"/>
    <lineage>
        <taxon>Eukaryota</taxon>
        <taxon>Metazoa</taxon>
        <taxon>Chordata</taxon>
        <taxon>Craniata</taxon>
        <taxon>Vertebrata</taxon>
        <taxon>Euteleostomi</taxon>
        <taxon>Actinopterygii</taxon>
        <taxon>Neopterygii</taxon>
        <taxon>Teleostei</taxon>
        <taxon>Protacanthopterygii</taxon>
        <taxon>Salmoniformes</taxon>
        <taxon>Salmonidae</taxon>
        <taxon>Salmoninae</taxon>
        <taxon>Hucho</taxon>
    </lineage>
</organism>
<dbReference type="GeneTree" id="ENSGT01050000244857"/>
<reference evidence="5" key="1">
    <citation type="submission" date="2018-06" db="EMBL/GenBank/DDBJ databases">
        <title>Genome assembly of Danube salmon.</title>
        <authorList>
            <person name="Macqueen D.J."/>
            <person name="Gundappa M.K."/>
        </authorList>
    </citation>
    <scope>NUCLEOTIDE SEQUENCE [LARGE SCALE GENOMIC DNA]</scope>
</reference>